<dbReference type="GeneID" id="9230439"/>
<evidence type="ECO:0000313" key="1">
    <source>
        <dbReference type="EMBL" id="EEQ35055.1"/>
    </source>
</evidence>
<dbReference type="InterPro" id="IPR011009">
    <property type="entry name" value="Kinase-like_dom_sf"/>
</dbReference>
<dbReference type="HOGENOM" id="CLU_2060956_0_0_1"/>
<keyword evidence="2" id="KW-1185">Reference proteome</keyword>
<dbReference type="EMBL" id="DS995707">
    <property type="protein sequence ID" value="EEQ35055.1"/>
    <property type="molecule type" value="Genomic_DNA"/>
</dbReference>
<name>C5FXL5_ARTOC</name>
<protein>
    <submittedName>
        <fullName evidence="1">Uncharacterized protein</fullName>
    </submittedName>
</protein>
<sequence length="119" mass="14043">MTLKQMQSIVENGLLTLLYRTLKFCKKVEDDYPLERERDRLGRFRSPYFRFHIDTPVEEHKRPPFLVLDHMDVSLSDTWKNQEGPPLKEAITSVLGALNIVYSRNYIYTGIKPNEYPPL</sequence>
<dbReference type="Proteomes" id="UP000002035">
    <property type="component" value="Unassembled WGS sequence"/>
</dbReference>
<reference evidence="2" key="1">
    <citation type="journal article" date="2012" name="MBio">
        <title>Comparative genome analysis of Trichophyton rubrum and related dermatophytes reveals candidate genes involved in infection.</title>
        <authorList>
            <person name="Martinez D.A."/>
            <person name="Oliver B.G."/>
            <person name="Graeser Y."/>
            <person name="Goldberg J.M."/>
            <person name="Li W."/>
            <person name="Martinez-Rossi N.M."/>
            <person name="Monod M."/>
            <person name="Shelest E."/>
            <person name="Barton R.C."/>
            <person name="Birch E."/>
            <person name="Brakhage A.A."/>
            <person name="Chen Z."/>
            <person name="Gurr S.J."/>
            <person name="Heiman D."/>
            <person name="Heitman J."/>
            <person name="Kosti I."/>
            <person name="Rossi A."/>
            <person name="Saif S."/>
            <person name="Samalova M."/>
            <person name="Saunders C.W."/>
            <person name="Shea T."/>
            <person name="Summerbell R.C."/>
            <person name="Xu J."/>
            <person name="Young S."/>
            <person name="Zeng Q."/>
            <person name="Birren B.W."/>
            <person name="Cuomo C.A."/>
            <person name="White T.C."/>
        </authorList>
    </citation>
    <scope>NUCLEOTIDE SEQUENCE [LARGE SCALE GENOMIC DNA]</scope>
    <source>
        <strain evidence="2">ATCC MYA-4605 / CBS 113480</strain>
    </source>
</reference>
<dbReference type="AlphaFoldDB" id="C5FXL5"/>
<proteinExistence type="predicted"/>
<organism evidence="1 2">
    <name type="scientific">Arthroderma otae (strain ATCC MYA-4605 / CBS 113480)</name>
    <name type="common">Microsporum canis</name>
    <dbReference type="NCBI Taxonomy" id="554155"/>
    <lineage>
        <taxon>Eukaryota</taxon>
        <taxon>Fungi</taxon>
        <taxon>Dikarya</taxon>
        <taxon>Ascomycota</taxon>
        <taxon>Pezizomycotina</taxon>
        <taxon>Eurotiomycetes</taxon>
        <taxon>Eurotiomycetidae</taxon>
        <taxon>Onygenales</taxon>
        <taxon>Arthrodermataceae</taxon>
        <taxon>Microsporum</taxon>
    </lineage>
</organism>
<evidence type="ECO:0000313" key="2">
    <source>
        <dbReference type="Proteomes" id="UP000002035"/>
    </source>
</evidence>
<accession>C5FXL5</accession>
<dbReference type="SUPFAM" id="SSF56112">
    <property type="entry name" value="Protein kinase-like (PK-like)"/>
    <property type="match status" value="1"/>
</dbReference>
<dbReference type="RefSeq" id="XP_002844091.1">
    <property type="nucleotide sequence ID" value="XM_002844045.1"/>
</dbReference>
<dbReference type="VEuPathDB" id="FungiDB:MCYG_07874"/>
<gene>
    <name evidence="1" type="ORF">MCYG_07874</name>
</gene>